<proteinExistence type="predicted"/>
<evidence type="ECO:0000256" key="1">
    <source>
        <dbReference type="SAM" id="Coils"/>
    </source>
</evidence>
<evidence type="ECO:0000313" key="4">
    <source>
        <dbReference type="Proteomes" id="UP001151760"/>
    </source>
</evidence>
<evidence type="ECO:0000313" key="3">
    <source>
        <dbReference type="EMBL" id="GJT51725.1"/>
    </source>
</evidence>
<protein>
    <submittedName>
        <fullName evidence="3">Uncharacterized protein</fullName>
    </submittedName>
</protein>
<reference evidence="3" key="1">
    <citation type="journal article" date="2022" name="Int. J. Mol. Sci.">
        <title>Draft Genome of Tanacetum Coccineum: Genomic Comparison of Closely Related Tanacetum-Family Plants.</title>
        <authorList>
            <person name="Yamashiro T."/>
            <person name="Shiraishi A."/>
            <person name="Nakayama K."/>
            <person name="Satake H."/>
        </authorList>
    </citation>
    <scope>NUCLEOTIDE SEQUENCE</scope>
</reference>
<organism evidence="3 4">
    <name type="scientific">Tanacetum coccineum</name>
    <dbReference type="NCBI Taxonomy" id="301880"/>
    <lineage>
        <taxon>Eukaryota</taxon>
        <taxon>Viridiplantae</taxon>
        <taxon>Streptophyta</taxon>
        <taxon>Embryophyta</taxon>
        <taxon>Tracheophyta</taxon>
        <taxon>Spermatophyta</taxon>
        <taxon>Magnoliopsida</taxon>
        <taxon>eudicotyledons</taxon>
        <taxon>Gunneridae</taxon>
        <taxon>Pentapetalae</taxon>
        <taxon>asterids</taxon>
        <taxon>campanulids</taxon>
        <taxon>Asterales</taxon>
        <taxon>Asteraceae</taxon>
        <taxon>Asteroideae</taxon>
        <taxon>Anthemideae</taxon>
        <taxon>Anthemidinae</taxon>
        <taxon>Tanacetum</taxon>
    </lineage>
</organism>
<keyword evidence="4" id="KW-1185">Reference proteome</keyword>
<keyword evidence="1" id="KW-0175">Coiled coil</keyword>
<accession>A0ABQ5ELF7</accession>
<feature type="compositionally biased region" description="Polar residues" evidence="2">
    <location>
        <begin position="11"/>
        <end position="20"/>
    </location>
</feature>
<reference evidence="3" key="2">
    <citation type="submission" date="2022-01" db="EMBL/GenBank/DDBJ databases">
        <authorList>
            <person name="Yamashiro T."/>
            <person name="Shiraishi A."/>
            <person name="Satake H."/>
            <person name="Nakayama K."/>
        </authorList>
    </citation>
    <scope>NUCLEOTIDE SEQUENCE</scope>
</reference>
<gene>
    <name evidence="3" type="ORF">Tco_0977882</name>
</gene>
<dbReference type="EMBL" id="BQNB010016431">
    <property type="protein sequence ID" value="GJT51725.1"/>
    <property type="molecule type" value="Genomic_DNA"/>
</dbReference>
<sequence>MAKIQEVLLEESSSTDQPLEQNEENKTILKQLKKANASLTQELKECRTNLDETGHSSRAPRLEEMETLRLLARKDIDIKKGLKTKADEISVVNQKHDELVKKSLLTKSQFEGKSVNGQKQQRIDLNADALYNAKQENLRVWLQKMLISKKPVPECSSLVLHPMTSDHNSSELGIQDHINEQSSSKLVPKVVP</sequence>
<name>A0ABQ5ELF7_9ASTR</name>
<evidence type="ECO:0000256" key="2">
    <source>
        <dbReference type="SAM" id="MobiDB-lite"/>
    </source>
</evidence>
<feature type="coiled-coil region" evidence="1">
    <location>
        <begin position="22"/>
        <end position="49"/>
    </location>
</feature>
<feature type="region of interest" description="Disordered" evidence="2">
    <location>
        <begin position="1"/>
        <end position="22"/>
    </location>
</feature>
<comment type="caution">
    <text evidence="3">The sequence shown here is derived from an EMBL/GenBank/DDBJ whole genome shotgun (WGS) entry which is preliminary data.</text>
</comment>
<dbReference type="Proteomes" id="UP001151760">
    <property type="component" value="Unassembled WGS sequence"/>
</dbReference>